<evidence type="ECO:0000313" key="2">
    <source>
        <dbReference type="Proteomes" id="UP000886501"/>
    </source>
</evidence>
<proteinExistence type="predicted"/>
<sequence>MKQDSRVLTSTSSGVTINDLIPSSTYCCLSNLPTGLLDYLNDLPDSIRKSLVFRQIFESVIAESTAQDEPGAPPIIVINEIDDEPTPPWEFFYSNKLWYHKDVPPPDYNKLVGCDCIGECNPTSTTCVCLRRQKNLWPDGMQSGFGFSYDENGILKNWDETIVECNDLCQCMGKCRNRVVQQGRKVQVNIVKTEEKGWGIFAGERMEAGTFLGIYSGELITEAIGESRRYMLYNEYGRTYLFDLQGNNYVVDAFHVGNFTRFLNHSCAPNCWMKNVVINEHTKRKCVLALFTLEPVEENQELHFSYFGSLDDVRVCTSIIPRGRIEVREDIVNGKCYCGAPNCIGTLFPHIIRDNQDSGDEGGDEAEVLDGERHNEGGEEMGGEGDRMADEGRETGAGNDMQMDT</sequence>
<reference evidence="1" key="1">
    <citation type="submission" date="2019-10" db="EMBL/GenBank/DDBJ databases">
        <authorList>
            <consortium name="DOE Joint Genome Institute"/>
            <person name="Kuo A."/>
            <person name="Miyauchi S."/>
            <person name="Kiss E."/>
            <person name="Drula E."/>
            <person name="Kohler A."/>
            <person name="Sanchez-Garcia M."/>
            <person name="Andreopoulos B."/>
            <person name="Barry K.W."/>
            <person name="Bonito G."/>
            <person name="Buee M."/>
            <person name="Carver A."/>
            <person name="Chen C."/>
            <person name="Cichocki N."/>
            <person name="Clum A."/>
            <person name="Culley D."/>
            <person name="Crous P.W."/>
            <person name="Fauchery L."/>
            <person name="Girlanda M."/>
            <person name="Hayes R."/>
            <person name="Keri Z."/>
            <person name="Labutti K."/>
            <person name="Lipzen A."/>
            <person name="Lombard V."/>
            <person name="Magnuson J."/>
            <person name="Maillard F."/>
            <person name="Morin E."/>
            <person name="Murat C."/>
            <person name="Nolan M."/>
            <person name="Ohm R."/>
            <person name="Pangilinan J."/>
            <person name="Pereira M."/>
            <person name="Perotto S."/>
            <person name="Peter M."/>
            <person name="Riley R."/>
            <person name="Sitrit Y."/>
            <person name="Stielow B."/>
            <person name="Szollosi G."/>
            <person name="Zifcakova L."/>
            <person name="Stursova M."/>
            <person name="Spatafora J.W."/>
            <person name="Tedersoo L."/>
            <person name="Vaario L.-M."/>
            <person name="Yamada A."/>
            <person name="Yan M."/>
            <person name="Wang P."/>
            <person name="Xu J."/>
            <person name="Bruns T."/>
            <person name="Baldrian P."/>
            <person name="Vilgalys R."/>
            <person name="Henrissat B."/>
            <person name="Grigoriev I.V."/>
            <person name="Hibbett D."/>
            <person name="Nagy L.G."/>
            <person name="Martin F.M."/>
        </authorList>
    </citation>
    <scope>NUCLEOTIDE SEQUENCE</scope>
    <source>
        <strain evidence="1">P2</strain>
    </source>
</reference>
<dbReference type="Proteomes" id="UP000886501">
    <property type="component" value="Unassembled WGS sequence"/>
</dbReference>
<protein>
    <submittedName>
        <fullName evidence="1">SET domain-containing protein</fullName>
    </submittedName>
</protein>
<organism evidence="1 2">
    <name type="scientific">Thelephora ganbajun</name>
    <name type="common">Ganba fungus</name>
    <dbReference type="NCBI Taxonomy" id="370292"/>
    <lineage>
        <taxon>Eukaryota</taxon>
        <taxon>Fungi</taxon>
        <taxon>Dikarya</taxon>
        <taxon>Basidiomycota</taxon>
        <taxon>Agaricomycotina</taxon>
        <taxon>Agaricomycetes</taxon>
        <taxon>Thelephorales</taxon>
        <taxon>Thelephoraceae</taxon>
        <taxon>Thelephora</taxon>
    </lineage>
</organism>
<keyword evidence="2" id="KW-1185">Reference proteome</keyword>
<accession>A0ACB6ZVD8</accession>
<dbReference type="EMBL" id="MU117964">
    <property type="protein sequence ID" value="KAF9653273.1"/>
    <property type="molecule type" value="Genomic_DNA"/>
</dbReference>
<gene>
    <name evidence="1" type="ORF">BDM02DRAFT_3087520</name>
</gene>
<comment type="caution">
    <text evidence="1">The sequence shown here is derived from an EMBL/GenBank/DDBJ whole genome shotgun (WGS) entry which is preliminary data.</text>
</comment>
<reference evidence="1" key="2">
    <citation type="journal article" date="2020" name="Nat. Commun.">
        <title>Large-scale genome sequencing of mycorrhizal fungi provides insights into the early evolution of symbiotic traits.</title>
        <authorList>
            <person name="Miyauchi S."/>
            <person name="Kiss E."/>
            <person name="Kuo A."/>
            <person name="Drula E."/>
            <person name="Kohler A."/>
            <person name="Sanchez-Garcia M."/>
            <person name="Morin E."/>
            <person name="Andreopoulos B."/>
            <person name="Barry K.W."/>
            <person name="Bonito G."/>
            <person name="Buee M."/>
            <person name="Carver A."/>
            <person name="Chen C."/>
            <person name="Cichocki N."/>
            <person name="Clum A."/>
            <person name="Culley D."/>
            <person name="Crous P.W."/>
            <person name="Fauchery L."/>
            <person name="Girlanda M."/>
            <person name="Hayes R.D."/>
            <person name="Keri Z."/>
            <person name="LaButti K."/>
            <person name="Lipzen A."/>
            <person name="Lombard V."/>
            <person name="Magnuson J."/>
            <person name="Maillard F."/>
            <person name="Murat C."/>
            <person name="Nolan M."/>
            <person name="Ohm R.A."/>
            <person name="Pangilinan J."/>
            <person name="Pereira M.F."/>
            <person name="Perotto S."/>
            <person name="Peter M."/>
            <person name="Pfister S."/>
            <person name="Riley R."/>
            <person name="Sitrit Y."/>
            <person name="Stielow J.B."/>
            <person name="Szollosi G."/>
            <person name="Zifcakova L."/>
            <person name="Stursova M."/>
            <person name="Spatafora J.W."/>
            <person name="Tedersoo L."/>
            <person name="Vaario L.M."/>
            <person name="Yamada A."/>
            <person name="Yan M."/>
            <person name="Wang P."/>
            <person name="Xu J."/>
            <person name="Bruns T."/>
            <person name="Baldrian P."/>
            <person name="Vilgalys R."/>
            <person name="Dunand C."/>
            <person name="Henrissat B."/>
            <person name="Grigoriev I.V."/>
            <person name="Hibbett D."/>
            <person name="Nagy L.G."/>
            <person name="Martin F.M."/>
        </authorList>
    </citation>
    <scope>NUCLEOTIDE SEQUENCE</scope>
    <source>
        <strain evidence="1">P2</strain>
    </source>
</reference>
<name>A0ACB6ZVD8_THEGA</name>
<evidence type="ECO:0000313" key="1">
    <source>
        <dbReference type="EMBL" id="KAF9653273.1"/>
    </source>
</evidence>